<dbReference type="SUPFAM" id="SSF57845">
    <property type="entry name" value="B-box zinc-binding domain"/>
    <property type="match status" value="1"/>
</dbReference>
<keyword evidence="2 4" id="KW-0863">Zinc-finger</keyword>
<feature type="domain" description="RING-type" evidence="5">
    <location>
        <begin position="17"/>
        <end position="60"/>
    </location>
</feature>
<keyword evidence="1" id="KW-0479">Metal-binding</keyword>
<dbReference type="GO" id="GO:0008270">
    <property type="term" value="F:zinc ion binding"/>
    <property type="evidence" value="ECO:0007669"/>
    <property type="project" value="UniProtKB-KW"/>
</dbReference>
<evidence type="ECO:0000256" key="2">
    <source>
        <dbReference type="ARBA" id="ARBA00022771"/>
    </source>
</evidence>
<organism evidence="7 8">
    <name type="scientific">Pomacea canaliculata</name>
    <name type="common">Golden apple snail</name>
    <dbReference type="NCBI Taxonomy" id="400727"/>
    <lineage>
        <taxon>Eukaryota</taxon>
        <taxon>Metazoa</taxon>
        <taxon>Spiralia</taxon>
        <taxon>Lophotrochozoa</taxon>
        <taxon>Mollusca</taxon>
        <taxon>Gastropoda</taxon>
        <taxon>Caenogastropoda</taxon>
        <taxon>Architaenioglossa</taxon>
        <taxon>Ampullarioidea</taxon>
        <taxon>Ampullariidae</taxon>
        <taxon>Pomacea</taxon>
    </lineage>
</organism>
<dbReference type="InterPro" id="IPR000315">
    <property type="entry name" value="Znf_B-box"/>
</dbReference>
<dbReference type="InterPro" id="IPR013083">
    <property type="entry name" value="Znf_RING/FYVE/PHD"/>
</dbReference>
<keyword evidence="8" id="KW-1185">Reference proteome</keyword>
<reference evidence="7 8" key="1">
    <citation type="submission" date="2018-04" db="EMBL/GenBank/DDBJ databases">
        <title>The genome of golden apple snail Pomacea canaliculata provides insight into stress tolerance and invasive adaptation.</title>
        <authorList>
            <person name="Liu C."/>
            <person name="Liu B."/>
            <person name="Ren Y."/>
            <person name="Zhang Y."/>
            <person name="Wang H."/>
            <person name="Li S."/>
            <person name="Jiang F."/>
            <person name="Yin L."/>
            <person name="Zhang G."/>
            <person name="Qian W."/>
            <person name="Fan W."/>
        </authorList>
    </citation>
    <scope>NUCLEOTIDE SEQUENCE [LARGE SCALE GENOMIC DNA]</scope>
    <source>
        <strain evidence="7">SZHN2017</strain>
        <tissue evidence="7">Muscle</tissue>
    </source>
</reference>
<dbReference type="PANTHER" id="PTHR25462:SF296">
    <property type="entry name" value="MEIOTIC P26, ISOFORM F"/>
    <property type="match status" value="1"/>
</dbReference>
<dbReference type="Pfam" id="PF00643">
    <property type="entry name" value="zf-B_box"/>
    <property type="match status" value="1"/>
</dbReference>
<dbReference type="Proteomes" id="UP000245119">
    <property type="component" value="Linkage Group LG10"/>
</dbReference>
<dbReference type="Gene3D" id="3.30.40.10">
    <property type="entry name" value="Zinc/RING finger domain, C3HC4 (zinc finger)"/>
    <property type="match status" value="1"/>
</dbReference>
<keyword evidence="3" id="KW-0862">Zinc</keyword>
<evidence type="ECO:0000256" key="3">
    <source>
        <dbReference type="ARBA" id="ARBA00022833"/>
    </source>
</evidence>
<dbReference type="AlphaFoldDB" id="A0A2T7NPD7"/>
<dbReference type="SMART" id="SM00184">
    <property type="entry name" value="RING"/>
    <property type="match status" value="1"/>
</dbReference>
<dbReference type="OrthoDB" id="6160893at2759"/>
<evidence type="ECO:0000313" key="7">
    <source>
        <dbReference type="EMBL" id="PVD23031.1"/>
    </source>
</evidence>
<proteinExistence type="predicted"/>
<dbReference type="SMART" id="SM00336">
    <property type="entry name" value="BBOX"/>
    <property type="match status" value="1"/>
</dbReference>
<dbReference type="InterPro" id="IPR017907">
    <property type="entry name" value="Znf_RING_CS"/>
</dbReference>
<dbReference type="SUPFAM" id="SSF57850">
    <property type="entry name" value="RING/U-box"/>
    <property type="match status" value="1"/>
</dbReference>
<evidence type="ECO:0008006" key="9">
    <source>
        <dbReference type="Google" id="ProtNLM"/>
    </source>
</evidence>
<feature type="domain" description="B box-type" evidence="6">
    <location>
        <begin position="174"/>
        <end position="216"/>
    </location>
</feature>
<evidence type="ECO:0000256" key="1">
    <source>
        <dbReference type="ARBA" id="ARBA00022723"/>
    </source>
</evidence>
<dbReference type="InterPro" id="IPR001841">
    <property type="entry name" value="Znf_RING"/>
</dbReference>
<dbReference type="InterPro" id="IPR027370">
    <property type="entry name" value="Znf-RING_euk"/>
</dbReference>
<dbReference type="PROSITE" id="PS50119">
    <property type="entry name" value="ZF_BBOX"/>
    <property type="match status" value="1"/>
</dbReference>
<evidence type="ECO:0000259" key="6">
    <source>
        <dbReference type="PROSITE" id="PS50119"/>
    </source>
</evidence>
<sequence length="390" mass="43685">MSLSSILLEDKVEKLKCSVCLDMFQNPKLLPCSHTYCQLCVQKLVDQYPQRTSFLCPQCKNIIAIPKDGAAGFPSNRYILDDLEELRKIMKEICGPCLESFKRQVRATHICEKCDFKLCISCWETHIFHFQDHVAVLISSDAYDLRFLPGASGNATPLSDQAETCCKLQVAGARAALPCPKHPAEDLRFYCENCGRPICRDCRMTTHFGHDPVLDLADVSAQAVRELRNGRSKVADLIAVDQDKMAQLMEAKMKIEASSEDVKTLINARANDLIAQVEACRSNALLSLESEASVLKAEIDSELDSAENRLQYLQGTESSVCRVIESGSDMDKIELEANMRTFLSDEEADDREIGREFVHNIGLYLIKYDVDVEEMFSKAIGKVVPIKNVN</sequence>
<dbReference type="PROSITE" id="PS50089">
    <property type="entry name" value="ZF_RING_2"/>
    <property type="match status" value="1"/>
</dbReference>
<evidence type="ECO:0000259" key="5">
    <source>
        <dbReference type="PROSITE" id="PS50089"/>
    </source>
</evidence>
<protein>
    <recommendedName>
        <fullName evidence="9">RING-type domain-containing protein</fullName>
    </recommendedName>
</protein>
<dbReference type="PANTHER" id="PTHR25462">
    <property type="entry name" value="BONUS, ISOFORM C-RELATED"/>
    <property type="match status" value="1"/>
</dbReference>
<dbReference type="InterPro" id="IPR047153">
    <property type="entry name" value="TRIM45/56/19-like"/>
</dbReference>
<dbReference type="Pfam" id="PF13445">
    <property type="entry name" value="zf-RING_UBOX"/>
    <property type="match status" value="1"/>
</dbReference>
<name>A0A2T7NPD7_POMCA</name>
<dbReference type="Gene3D" id="3.30.160.60">
    <property type="entry name" value="Classic Zinc Finger"/>
    <property type="match status" value="1"/>
</dbReference>
<evidence type="ECO:0000256" key="4">
    <source>
        <dbReference type="PROSITE-ProRule" id="PRU00024"/>
    </source>
</evidence>
<accession>A0A2T7NPD7</accession>
<gene>
    <name evidence="7" type="ORF">C0Q70_16292</name>
</gene>
<comment type="caution">
    <text evidence="7">The sequence shown here is derived from an EMBL/GenBank/DDBJ whole genome shotgun (WGS) entry which is preliminary data.</text>
</comment>
<evidence type="ECO:0000313" key="8">
    <source>
        <dbReference type="Proteomes" id="UP000245119"/>
    </source>
</evidence>
<dbReference type="PROSITE" id="PS00518">
    <property type="entry name" value="ZF_RING_1"/>
    <property type="match status" value="1"/>
</dbReference>
<dbReference type="EMBL" id="PZQS01000010">
    <property type="protein sequence ID" value="PVD23031.1"/>
    <property type="molecule type" value="Genomic_DNA"/>
</dbReference>